<dbReference type="SUPFAM" id="SSF48403">
    <property type="entry name" value="Ankyrin repeat"/>
    <property type="match status" value="1"/>
</dbReference>
<dbReference type="InterPro" id="IPR036770">
    <property type="entry name" value="Ankyrin_rpt-contain_sf"/>
</dbReference>
<name>A0A382RW79_9ZZZZ</name>
<dbReference type="PANTHER" id="PTHR24189:SF50">
    <property type="entry name" value="ANKYRIN REPEAT AND SOCS BOX PROTEIN 2"/>
    <property type="match status" value="1"/>
</dbReference>
<dbReference type="Gene3D" id="1.25.40.20">
    <property type="entry name" value="Ankyrin repeat-containing domain"/>
    <property type="match status" value="1"/>
</dbReference>
<dbReference type="PROSITE" id="PS50088">
    <property type="entry name" value="ANK_REPEAT"/>
    <property type="match status" value="1"/>
</dbReference>
<sequence length="193" mass="20127">VLFVGCGESQESSTPEVQLAEPVVELSAPQQALPEAQPAEAVAEVQPEQSVPPVEVELAKPVAEVTKQEPPTVKAPDISITQAAETGNIEAIRQHLAAGADVNTMAASLHRAAYGSHKEIAELLITNGVDVNAKNDAAETPLHLATTKEIAELLIANGADVNATTNRGTTPLDWAANDEIANLIRQHGGKSGK</sequence>
<gene>
    <name evidence="3" type="ORF">METZ01_LOCUS354770</name>
</gene>
<dbReference type="InterPro" id="IPR050745">
    <property type="entry name" value="Multifunctional_regulatory"/>
</dbReference>
<organism evidence="3">
    <name type="scientific">marine metagenome</name>
    <dbReference type="NCBI Taxonomy" id="408172"/>
    <lineage>
        <taxon>unclassified sequences</taxon>
        <taxon>metagenomes</taxon>
        <taxon>ecological metagenomes</taxon>
    </lineage>
</organism>
<dbReference type="SMART" id="SM00248">
    <property type="entry name" value="ANK"/>
    <property type="match status" value="3"/>
</dbReference>
<evidence type="ECO:0000313" key="3">
    <source>
        <dbReference type="EMBL" id="SVD01916.1"/>
    </source>
</evidence>
<dbReference type="AlphaFoldDB" id="A0A382RW79"/>
<dbReference type="Pfam" id="PF12796">
    <property type="entry name" value="Ank_2"/>
    <property type="match status" value="1"/>
</dbReference>
<protein>
    <submittedName>
        <fullName evidence="3">Uncharacterized protein</fullName>
    </submittedName>
</protein>
<dbReference type="PROSITE" id="PS50297">
    <property type="entry name" value="ANK_REP_REGION"/>
    <property type="match status" value="1"/>
</dbReference>
<reference evidence="3" key="1">
    <citation type="submission" date="2018-05" db="EMBL/GenBank/DDBJ databases">
        <authorList>
            <person name="Lanie J.A."/>
            <person name="Ng W.-L."/>
            <person name="Kazmierczak K.M."/>
            <person name="Andrzejewski T.M."/>
            <person name="Davidsen T.M."/>
            <person name="Wayne K.J."/>
            <person name="Tettelin H."/>
            <person name="Glass J.I."/>
            <person name="Rusch D."/>
            <person name="Podicherti R."/>
            <person name="Tsui H.-C.T."/>
            <person name="Winkler M.E."/>
        </authorList>
    </citation>
    <scope>NUCLEOTIDE SEQUENCE</scope>
</reference>
<proteinExistence type="predicted"/>
<evidence type="ECO:0000256" key="2">
    <source>
        <dbReference type="ARBA" id="ARBA00023043"/>
    </source>
</evidence>
<dbReference type="InterPro" id="IPR002110">
    <property type="entry name" value="Ankyrin_rpt"/>
</dbReference>
<accession>A0A382RW79</accession>
<dbReference type="EMBL" id="UINC01124634">
    <property type="protein sequence ID" value="SVD01916.1"/>
    <property type="molecule type" value="Genomic_DNA"/>
</dbReference>
<evidence type="ECO:0000256" key="1">
    <source>
        <dbReference type="ARBA" id="ARBA00022737"/>
    </source>
</evidence>
<feature type="non-terminal residue" evidence="3">
    <location>
        <position position="1"/>
    </location>
</feature>
<keyword evidence="1" id="KW-0677">Repeat</keyword>
<dbReference type="PANTHER" id="PTHR24189">
    <property type="entry name" value="MYOTROPHIN"/>
    <property type="match status" value="1"/>
</dbReference>
<keyword evidence="2" id="KW-0040">ANK repeat</keyword>